<dbReference type="SUPFAM" id="SSF53474">
    <property type="entry name" value="alpha/beta-Hydrolases"/>
    <property type="match status" value="1"/>
</dbReference>
<proteinExistence type="predicted"/>
<comment type="caution">
    <text evidence="3">The sequence shown here is derived from an EMBL/GenBank/DDBJ whole genome shotgun (WGS) entry which is preliminary data.</text>
</comment>
<dbReference type="PANTHER" id="PTHR23024:SF563">
    <property type="entry name" value="OS09G0435700 PROTEIN"/>
    <property type="match status" value="1"/>
</dbReference>
<name>A0A843U2E3_COLES</name>
<dbReference type="OrthoDB" id="408631at2759"/>
<sequence length="338" mass="35736">MAATAADDSDAVVFEYLPFIRVYRDGRVERLKGTEVVPPSHGVDRATGVASKDVLLDPRTGVFARLYLPPLDGTAKLPVLVYFHGGGFCVETPFSPTFHGYLNSLAARARVVAVSVDYRLAPEHPLPAAYDDAWEALRWVAAHAGPGGGPEPWLVEHGDLGRVFVAGDSAGGNIAHNLAMHAGREALDNGVVLEGAVLVHPFFWGATPVGSEPADPAEHARAGRMWGFVCPSSAAGFGDPRVDPAAEGAPGLEGLGCRGVLVCTAGEDKFRARGRRYAEKVRECGGGAPAVEAFETAGEGHVFHLAMRGTQEEEELMSCLASFIRGSSSQGSQQRKPL</sequence>
<dbReference type="AlphaFoldDB" id="A0A843U2E3"/>
<evidence type="ECO:0000256" key="1">
    <source>
        <dbReference type="PROSITE-ProRule" id="PRU10038"/>
    </source>
</evidence>
<dbReference type="PROSITE" id="PS01174">
    <property type="entry name" value="LIPASE_GDXG_SER"/>
    <property type="match status" value="1"/>
</dbReference>
<evidence type="ECO:0000313" key="4">
    <source>
        <dbReference type="Proteomes" id="UP000652761"/>
    </source>
</evidence>
<gene>
    <name evidence="3" type="ORF">Taro_006977</name>
</gene>
<dbReference type="Pfam" id="PF07859">
    <property type="entry name" value="Abhydrolase_3"/>
    <property type="match status" value="1"/>
</dbReference>
<dbReference type="GO" id="GO:0016787">
    <property type="term" value="F:hydrolase activity"/>
    <property type="evidence" value="ECO:0007669"/>
    <property type="project" value="InterPro"/>
</dbReference>
<feature type="domain" description="Alpha/beta hydrolase fold-3" evidence="2">
    <location>
        <begin position="80"/>
        <end position="304"/>
    </location>
</feature>
<dbReference type="Proteomes" id="UP000652761">
    <property type="component" value="Unassembled WGS sequence"/>
</dbReference>
<dbReference type="InterPro" id="IPR013094">
    <property type="entry name" value="AB_hydrolase_3"/>
</dbReference>
<dbReference type="Gene3D" id="3.40.50.1820">
    <property type="entry name" value="alpha/beta hydrolase"/>
    <property type="match status" value="1"/>
</dbReference>
<keyword evidence="4" id="KW-1185">Reference proteome</keyword>
<dbReference type="InterPro" id="IPR033140">
    <property type="entry name" value="Lipase_GDXG_put_SER_AS"/>
</dbReference>
<evidence type="ECO:0000313" key="3">
    <source>
        <dbReference type="EMBL" id="MQL74599.1"/>
    </source>
</evidence>
<feature type="active site" evidence="1">
    <location>
        <position position="169"/>
    </location>
</feature>
<accession>A0A843U2E3</accession>
<organism evidence="3 4">
    <name type="scientific">Colocasia esculenta</name>
    <name type="common">Wild taro</name>
    <name type="synonym">Arum esculentum</name>
    <dbReference type="NCBI Taxonomy" id="4460"/>
    <lineage>
        <taxon>Eukaryota</taxon>
        <taxon>Viridiplantae</taxon>
        <taxon>Streptophyta</taxon>
        <taxon>Embryophyta</taxon>
        <taxon>Tracheophyta</taxon>
        <taxon>Spermatophyta</taxon>
        <taxon>Magnoliopsida</taxon>
        <taxon>Liliopsida</taxon>
        <taxon>Araceae</taxon>
        <taxon>Aroideae</taxon>
        <taxon>Colocasieae</taxon>
        <taxon>Colocasia</taxon>
    </lineage>
</organism>
<reference evidence="3" key="1">
    <citation type="submission" date="2017-07" db="EMBL/GenBank/DDBJ databases">
        <title>Taro Niue Genome Assembly and Annotation.</title>
        <authorList>
            <person name="Atibalentja N."/>
            <person name="Keating K."/>
            <person name="Fields C.J."/>
        </authorList>
    </citation>
    <scope>NUCLEOTIDE SEQUENCE</scope>
    <source>
        <strain evidence="3">Niue_2</strain>
        <tissue evidence="3">Leaf</tissue>
    </source>
</reference>
<dbReference type="InterPro" id="IPR029058">
    <property type="entry name" value="AB_hydrolase_fold"/>
</dbReference>
<evidence type="ECO:0000259" key="2">
    <source>
        <dbReference type="Pfam" id="PF07859"/>
    </source>
</evidence>
<protein>
    <recommendedName>
        <fullName evidence="2">Alpha/beta hydrolase fold-3 domain-containing protein</fullName>
    </recommendedName>
</protein>
<dbReference type="InterPro" id="IPR050466">
    <property type="entry name" value="Carboxylest/Gibb_receptor"/>
</dbReference>
<dbReference type="EMBL" id="NMUH01000216">
    <property type="protein sequence ID" value="MQL74599.1"/>
    <property type="molecule type" value="Genomic_DNA"/>
</dbReference>
<dbReference type="PANTHER" id="PTHR23024">
    <property type="entry name" value="ARYLACETAMIDE DEACETYLASE"/>
    <property type="match status" value="1"/>
</dbReference>